<evidence type="ECO:0000313" key="9">
    <source>
        <dbReference type="Proteomes" id="UP001433268"/>
    </source>
</evidence>
<dbReference type="Gene3D" id="1.10.630.10">
    <property type="entry name" value="Cytochrome P450"/>
    <property type="match status" value="1"/>
</dbReference>
<dbReference type="Pfam" id="PF00067">
    <property type="entry name" value="p450"/>
    <property type="match status" value="1"/>
</dbReference>
<keyword evidence="3 6" id="KW-0349">Heme</keyword>
<dbReference type="PROSITE" id="PS00086">
    <property type="entry name" value="CYTOCHROME_P450"/>
    <property type="match status" value="1"/>
</dbReference>
<dbReference type="Proteomes" id="UP001433268">
    <property type="component" value="Unassembled WGS sequence"/>
</dbReference>
<proteinExistence type="inferred from homology"/>
<keyword evidence="7" id="KW-0812">Transmembrane</keyword>
<keyword evidence="5 6" id="KW-0408">Iron</keyword>
<dbReference type="InterPro" id="IPR001128">
    <property type="entry name" value="Cyt_P450"/>
</dbReference>
<feature type="transmembrane region" description="Helical" evidence="7">
    <location>
        <begin position="6"/>
        <end position="29"/>
    </location>
</feature>
<dbReference type="GeneID" id="92044681"/>
<evidence type="ECO:0000256" key="3">
    <source>
        <dbReference type="ARBA" id="ARBA00022617"/>
    </source>
</evidence>
<dbReference type="InterPro" id="IPR036396">
    <property type="entry name" value="Cyt_P450_sf"/>
</dbReference>
<protein>
    <recommendedName>
        <fullName evidence="10">Cytochrome P450</fullName>
    </recommendedName>
</protein>
<dbReference type="PRINTS" id="PR00463">
    <property type="entry name" value="EP450I"/>
</dbReference>
<dbReference type="PANTHER" id="PTHR24305:SF210">
    <property type="entry name" value="CYTOCHROME P450 MONOOXYGENASE ASQL-RELATED"/>
    <property type="match status" value="1"/>
</dbReference>
<comment type="cofactor">
    <cofactor evidence="1">
        <name>heme</name>
        <dbReference type="ChEBI" id="CHEBI:30413"/>
    </cofactor>
</comment>
<keyword evidence="6" id="KW-0503">Monooxygenase</keyword>
<evidence type="ECO:0000256" key="2">
    <source>
        <dbReference type="ARBA" id="ARBA00010617"/>
    </source>
</evidence>
<comment type="similarity">
    <text evidence="2 6">Belongs to the cytochrome P450 family.</text>
</comment>
<dbReference type="RefSeq" id="XP_066666963.1">
    <property type="nucleotide sequence ID" value="XM_066811621.1"/>
</dbReference>
<dbReference type="PANTHER" id="PTHR24305">
    <property type="entry name" value="CYTOCHROME P450"/>
    <property type="match status" value="1"/>
</dbReference>
<evidence type="ECO:0000256" key="5">
    <source>
        <dbReference type="ARBA" id="ARBA00023004"/>
    </source>
</evidence>
<evidence type="ECO:0000256" key="7">
    <source>
        <dbReference type="SAM" id="Phobius"/>
    </source>
</evidence>
<organism evidence="8 9">
    <name type="scientific">Apiospora hydei</name>
    <dbReference type="NCBI Taxonomy" id="1337664"/>
    <lineage>
        <taxon>Eukaryota</taxon>
        <taxon>Fungi</taxon>
        <taxon>Dikarya</taxon>
        <taxon>Ascomycota</taxon>
        <taxon>Pezizomycotina</taxon>
        <taxon>Sordariomycetes</taxon>
        <taxon>Xylariomycetidae</taxon>
        <taxon>Amphisphaeriales</taxon>
        <taxon>Apiosporaceae</taxon>
        <taxon>Apiospora</taxon>
    </lineage>
</organism>
<keyword evidence="7" id="KW-1133">Transmembrane helix</keyword>
<dbReference type="SUPFAM" id="SSF48264">
    <property type="entry name" value="Cytochrome P450"/>
    <property type="match status" value="1"/>
</dbReference>
<dbReference type="EMBL" id="JAQQWN010000006">
    <property type="protein sequence ID" value="KAK8079488.1"/>
    <property type="molecule type" value="Genomic_DNA"/>
</dbReference>
<evidence type="ECO:0000313" key="8">
    <source>
        <dbReference type="EMBL" id="KAK8079488.1"/>
    </source>
</evidence>
<evidence type="ECO:0000256" key="1">
    <source>
        <dbReference type="ARBA" id="ARBA00001971"/>
    </source>
</evidence>
<accession>A0ABR1WBH4</accession>
<reference evidence="8 9" key="1">
    <citation type="submission" date="2023-01" db="EMBL/GenBank/DDBJ databases">
        <title>Analysis of 21 Apiospora genomes using comparative genomics revels a genus with tremendous synthesis potential of carbohydrate active enzymes and secondary metabolites.</title>
        <authorList>
            <person name="Sorensen T."/>
        </authorList>
    </citation>
    <scope>NUCLEOTIDE SEQUENCE [LARGE SCALE GENOMIC DNA]</scope>
    <source>
        <strain evidence="8 9">CBS 114990</strain>
    </source>
</reference>
<dbReference type="InterPro" id="IPR017972">
    <property type="entry name" value="Cyt_P450_CS"/>
</dbReference>
<evidence type="ECO:0008006" key="10">
    <source>
        <dbReference type="Google" id="ProtNLM"/>
    </source>
</evidence>
<keyword evidence="4 6" id="KW-0479">Metal-binding</keyword>
<name>A0ABR1WBH4_9PEZI</name>
<comment type="caution">
    <text evidence="8">The sequence shown here is derived from an EMBL/GenBank/DDBJ whole genome shotgun (WGS) entry which is preliminary data.</text>
</comment>
<dbReference type="InterPro" id="IPR050121">
    <property type="entry name" value="Cytochrome_P450_monoxygenase"/>
</dbReference>
<gene>
    <name evidence="8" type="ORF">PG997_007306</name>
</gene>
<keyword evidence="6" id="KW-0560">Oxidoreductase</keyword>
<evidence type="ECO:0000256" key="6">
    <source>
        <dbReference type="RuleBase" id="RU000461"/>
    </source>
</evidence>
<keyword evidence="9" id="KW-1185">Reference proteome</keyword>
<dbReference type="InterPro" id="IPR002401">
    <property type="entry name" value="Cyt_P450_E_grp-I"/>
</dbReference>
<evidence type="ECO:0000256" key="4">
    <source>
        <dbReference type="ARBA" id="ARBA00022723"/>
    </source>
</evidence>
<sequence length="491" mass="54982">MGSFIILLGVAAGAYLAYSILAVIYLLCFHRLARYPGPRLWAISRIPWAYHVLKGDLWQTLLELHETYGPMVRIAPDELTTTAPGAWKEIYASRPLLLKDPYSQTPALNGSHSLFTAEGDTHKRIRAVLNHSFSDKALREQARIMESYADSFMARIRREMALPYSQGGIGMVDLTKLYGYAAFDTITDLSLGESLCDGLEGLNEHGWVKNYFFHAKFSAIRTALSRFSPLDKVLGLVLLGMTRKARQRNWKVITGALNRRLSKAKREKGPAAGTSTITPGETLSNGIAFVIAGTQLNTNVLSTATYLLLRHREKWDRLADEVRTRFAAAEDITVQTTQDLPYLDATINEALRIRHPTPINLPRVVPRGVSLVVNGQAIPEDVVVGINLQSIQNDSSLWVKPREFHPERFLPATHPLYESRFDTDIKEAFMPFSTGPRNCVGNKVVWSFDLEQPRVGGKVPGADNDWLQQRAWFAFEPQPLWVEPVASAPKT</sequence>
<dbReference type="CDD" id="cd11058">
    <property type="entry name" value="CYP60B-like"/>
    <property type="match status" value="1"/>
</dbReference>
<keyword evidence="7" id="KW-0472">Membrane</keyword>